<dbReference type="InterPro" id="IPR057402">
    <property type="entry name" value="AIM3_BBC1_C"/>
</dbReference>
<dbReference type="Proteomes" id="UP000305948">
    <property type="component" value="Unassembled WGS sequence"/>
</dbReference>
<evidence type="ECO:0000259" key="1">
    <source>
        <dbReference type="Pfam" id="PF25459"/>
    </source>
</evidence>
<evidence type="ECO:0000313" key="3">
    <source>
        <dbReference type="Proteomes" id="UP000305948"/>
    </source>
</evidence>
<dbReference type="STRING" id="5364.A0A5C3N7C6"/>
<proteinExistence type="predicted"/>
<dbReference type="AlphaFoldDB" id="A0A5C3N7C6"/>
<evidence type="ECO:0000313" key="2">
    <source>
        <dbReference type="EMBL" id="TFK52687.1"/>
    </source>
</evidence>
<dbReference type="OrthoDB" id="207120at2759"/>
<name>A0A5C3N7C6_9AGAM</name>
<gene>
    <name evidence="2" type="ORF">OE88DRAFT_1628018</name>
</gene>
<protein>
    <recommendedName>
        <fullName evidence="1">BBC1/AIM3 cysteine proteinase-fold domain-containing protein</fullName>
    </recommendedName>
</protein>
<dbReference type="EMBL" id="ML213509">
    <property type="protein sequence ID" value="TFK52687.1"/>
    <property type="molecule type" value="Genomic_DNA"/>
</dbReference>
<accession>A0A5C3N7C6</accession>
<keyword evidence="3" id="KW-1185">Reference proteome</keyword>
<dbReference type="Pfam" id="PF25459">
    <property type="entry name" value="AIM3_BBC1_C"/>
    <property type="match status" value="1"/>
</dbReference>
<reference evidence="2 3" key="1">
    <citation type="journal article" date="2019" name="Nat. Ecol. Evol.">
        <title>Megaphylogeny resolves global patterns of mushroom evolution.</title>
        <authorList>
            <person name="Varga T."/>
            <person name="Krizsan K."/>
            <person name="Foldi C."/>
            <person name="Dima B."/>
            <person name="Sanchez-Garcia M."/>
            <person name="Sanchez-Ramirez S."/>
            <person name="Szollosi G.J."/>
            <person name="Szarkandi J.G."/>
            <person name="Papp V."/>
            <person name="Albert L."/>
            <person name="Andreopoulos W."/>
            <person name="Angelini C."/>
            <person name="Antonin V."/>
            <person name="Barry K.W."/>
            <person name="Bougher N.L."/>
            <person name="Buchanan P."/>
            <person name="Buyck B."/>
            <person name="Bense V."/>
            <person name="Catcheside P."/>
            <person name="Chovatia M."/>
            <person name="Cooper J."/>
            <person name="Damon W."/>
            <person name="Desjardin D."/>
            <person name="Finy P."/>
            <person name="Geml J."/>
            <person name="Haridas S."/>
            <person name="Hughes K."/>
            <person name="Justo A."/>
            <person name="Karasinski D."/>
            <person name="Kautmanova I."/>
            <person name="Kiss B."/>
            <person name="Kocsube S."/>
            <person name="Kotiranta H."/>
            <person name="LaButti K.M."/>
            <person name="Lechner B.E."/>
            <person name="Liimatainen K."/>
            <person name="Lipzen A."/>
            <person name="Lukacs Z."/>
            <person name="Mihaltcheva S."/>
            <person name="Morgado L.N."/>
            <person name="Niskanen T."/>
            <person name="Noordeloos M.E."/>
            <person name="Ohm R.A."/>
            <person name="Ortiz-Santana B."/>
            <person name="Ovrebo C."/>
            <person name="Racz N."/>
            <person name="Riley R."/>
            <person name="Savchenko A."/>
            <person name="Shiryaev A."/>
            <person name="Soop K."/>
            <person name="Spirin V."/>
            <person name="Szebenyi C."/>
            <person name="Tomsovsky M."/>
            <person name="Tulloss R.E."/>
            <person name="Uehling J."/>
            <person name="Grigoriev I.V."/>
            <person name="Vagvolgyi C."/>
            <person name="Papp T."/>
            <person name="Martin F.M."/>
            <person name="Miettinen O."/>
            <person name="Hibbett D.S."/>
            <person name="Nagy L.G."/>
        </authorList>
    </citation>
    <scope>NUCLEOTIDE SEQUENCE [LARGE SCALE GENOMIC DNA]</scope>
    <source>
        <strain evidence="2 3">OMC1185</strain>
    </source>
</reference>
<feature type="domain" description="BBC1/AIM3 cysteine proteinase-fold" evidence="1">
    <location>
        <begin position="2"/>
        <end position="152"/>
    </location>
</feature>
<sequence length="162" mass="17827">MNIWGKVGIQVCEVATTFFEKSKKSLIGDGTYAGFVDAVLREVPNASAPSPPSYGYLVYSQTGSTVHKRVSDIMPGDILTAEDAKLKGHKGLQTYHQNVGTEELLVGVVTEFEAKKSKVRVFQANQHVGQQTVEAVSYRLDDLKSGTIKVRRRTILCLHDDD</sequence>
<organism evidence="2 3">
    <name type="scientific">Heliocybe sulcata</name>
    <dbReference type="NCBI Taxonomy" id="5364"/>
    <lineage>
        <taxon>Eukaryota</taxon>
        <taxon>Fungi</taxon>
        <taxon>Dikarya</taxon>
        <taxon>Basidiomycota</taxon>
        <taxon>Agaricomycotina</taxon>
        <taxon>Agaricomycetes</taxon>
        <taxon>Gloeophyllales</taxon>
        <taxon>Gloeophyllaceae</taxon>
        <taxon>Heliocybe</taxon>
    </lineage>
</organism>